<dbReference type="GeneID" id="25911726"/>
<dbReference type="RefSeq" id="XP_014150168.1">
    <property type="nucleotide sequence ID" value="XM_014294693.1"/>
</dbReference>
<organism evidence="1 2">
    <name type="scientific">Sphaeroforma arctica JP610</name>
    <dbReference type="NCBI Taxonomy" id="667725"/>
    <lineage>
        <taxon>Eukaryota</taxon>
        <taxon>Ichthyosporea</taxon>
        <taxon>Ichthyophonida</taxon>
        <taxon>Sphaeroforma</taxon>
    </lineage>
</organism>
<proteinExistence type="predicted"/>
<dbReference type="AlphaFoldDB" id="A0A0L0FIG2"/>
<gene>
    <name evidence="1" type="ORF">SARC_11222</name>
</gene>
<keyword evidence="2" id="KW-1185">Reference proteome</keyword>
<dbReference type="Proteomes" id="UP000054560">
    <property type="component" value="Unassembled WGS sequence"/>
</dbReference>
<protein>
    <submittedName>
        <fullName evidence="1">Uncharacterized protein</fullName>
    </submittedName>
</protein>
<dbReference type="EMBL" id="KQ243175">
    <property type="protein sequence ID" value="KNC76266.1"/>
    <property type="molecule type" value="Genomic_DNA"/>
</dbReference>
<accession>A0A0L0FIG2</accession>
<reference evidence="1 2" key="1">
    <citation type="submission" date="2011-02" db="EMBL/GenBank/DDBJ databases">
        <title>The Genome Sequence of Sphaeroforma arctica JP610.</title>
        <authorList>
            <consortium name="The Broad Institute Genome Sequencing Platform"/>
            <person name="Russ C."/>
            <person name="Cuomo C."/>
            <person name="Young S.K."/>
            <person name="Zeng Q."/>
            <person name="Gargeya S."/>
            <person name="Alvarado L."/>
            <person name="Berlin A."/>
            <person name="Chapman S.B."/>
            <person name="Chen Z."/>
            <person name="Freedman E."/>
            <person name="Gellesch M."/>
            <person name="Goldberg J."/>
            <person name="Griggs A."/>
            <person name="Gujja S."/>
            <person name="Heilman E."/>
            <person name="Heiman D."/>
            <person name="Howarth C."/>
            <person name="Mehta T."/>
            <person name="Neiman D."/>
            <person name="Pearson M."/>
            <person name="Roberts A."/>
            <person name="Saif S."/>
            <person name="Shea T."/>
            <person name="Shenoy N."/>
            <person name="Sisk P."/>
            <person name="Stolte C."/>
            <person name="Sykes S."/>
            <person name="White J."/>
            <person name="Yandava C."/>
            <person name="Burger G."/>
            <person name="Gray M.W."/>
            <person name="Holland P.W.H."/>
            <person name="King N."/>
            <person name="Lang F.B.F."/>
            <person name="Roger A.J."/>
            <person name="Ruiz-Trillo I."/>
            <person name="Haas B."/>
            <person name="Nusbaum C."/>
            <person name="Birren B."/>
        </authorList>
    </citation>
    <scope>NUCLEOTIDE SEQUENCE [LARGE SCALE GENOMIC DNA]</scope>
    <source>
        <strain evidence="1 2">JP610</strain>
    </source>
</reference>
<evidence type="ECO:0000313" key="1">
    <source>
        <dbReference type="EMBL" id="KNC76266.1"/>
    </source>
</evidence>
<sequence length="78" mass="8689">MQCTPMQTSIEVLPPEEHADLLSSLLSPNPMRKGSPRNDVNFGEALFKPVTTHEKREQQHEGFLNMLANPTSTTNAQV</sequence>
<name>A0A0L0FIG2_9EUKA</name>
<evidence type="ECO:0000313" key="2">
    <source>
        <dbReference type="Proteomes" id="UP000054560"/>
    </source>
</evidence>